<name>A0ACD1H975_9EURO</name>
<organism evidence="1 2">
    <name type="scientific">Aspergillus aculeatinus CBS 121060</name>
    <dbReference type="NCBI Taxonomy" id="1448322"/>
    <lineage>
        <taxon>Eukaryota</taxon>
        <taxon>Fungi</taxon>
        <taxon>Dikarya</taxon>
        <taxon>Ascomycota</taxon>
        <taxon>Pezizomycotina</taxon>
        <taxon>Eurotiomycetes</taxon>
        <taxon>Eurotiomycetidae</taxon>
        <taxon>Eurotiales</taxon>
        <taxon>Aspergillaceae</taxon>
        <taxon>Aspergillus</taxon>
        <taxon>Aspergillus subgen. Circumdati</taxon>
    </lineage>
</organism>
<protein>
    <submittedName>
        <fullName evidence="1">Uncharacterized protein</fullName>
    </submittedName>
</protein>
<evidence type="ECO:0000313" key="1">
    <source>
        <dbReference type="EMBL" id="RAH69940.1"/>
    </source>
</evidence>
<evidence type="ECO:0000313" key="2">
    <source>
        <dbReference type="Proteomes" id="UP000249661"/>
    </source>
</evidence>
<dbReference type="Proteomes" id="UP000249661">
    <property type="component" value="Unassembled WGS sequence"/>
</dbReference>
<gene>
    <name evidence="1" type="ORF">BO66DRAFT_438643</name>
</gene>
<keyword evidence="2" id="KW-1185">Reference proteome</keyword>
<dbReference type="EMBL" id="KZ824957">
    <property type="protein sequence ID" value="RAH69940.1"/>
    <property type="molecule type" value="Genomic_DNA"/>
</dbReference>
<accession>A0ACD1H975</accession>
<proteinExistence type="predicted"/>
<sequence>MDDSGTLIYLQMNMIPSPVRGRILLTGRVTTLGNVKDAPALGFPIMSATEAENFLKKLIPPTPVSEQAAHKLVEKSIQKYMELYKEEDMKPVLLASRVAGPNVLPILSTFRMSYQRLSSNAQTLLRNLALIGPGGVSDDFLQRPANTYPLESSLESYLVHDYPDTLLPQDLSSLLSRAHRREVAIDSLVEVALLQRVDTRLIMHPMQLEWLKATCLEPARDNVSLLVLTMIANFFASMTDREFVLRSSYVYYARTCVEMLSESYTETPDEVTLARLCFYLGRVFWLVRDDVAATHLYERALAESLASLQQPHILTFWTRKNLGLIYMEHGFFESAYRQLKDASSLLPGDLTGCCIRKTFELQQTAEVCKNSQSLLSKLQDVCQVEKI</sequence>
<reference evidence="1" key="1">
    <citation type="submission" date="2018-02" db="EMBL/GenBank/DDBJ databases">
        <title>The genomes of Aspergillus section Nigri reveals drivers in fungal speciation.</title>
        <authorList>
            <consortium name="DOE Joint Genome Institute"/>
            <person name="Vesth T.C."/>
            <person name="Nybo J."/>
            <person name="Theobald S."/>
            <person name="Brandl J."/>
            <person name="Frisvad J.C."/>
            <person name="Nielsen K.F."/>
            <person name="Lyhne E.K."/>
            <person name="Kogle M.E."/>
            <person name="Kuo A."/>
            <person name="Riley R."/>
            <person name="Clum A."/>
            <person name="Nolan M."/>
            <person name="Lipzen A."/>
            <person name="Salamov A."/>
            <person name="Henrissat B."/>
            <person name="Wiebenga A."/>
            <person name="De vries R.P."/>
            <person name="Grigoriev I.V."/>
            <person name="Mortensen U.H."/>
            <person name="Andersen M.R."/>
            <person name="Baker S.E."/>
        </authorList>
    </citation>
    <scope>NUCLEOTIDE SEQUENCE</scope>
    <source>
        <strain evidence="1">CBS 121060</strain>
    </source>
</reference>